<sequence>MKKLLAIFLLVIVALGGAAYYYLGSLNSIVKEQVEKHGSSALQTTVKVGGVNIKLLDGLGEITGFSIANPKGFSSATAIGFDTVRLDIGTENITEMPIVIEEILIDSVTTLYELDAQGKGNLNVLLDQIKAQSTHTKSESKASADESSSTSDIRIVVKKLVVKDTQLALDLTALGQKRYDETLPTFSIANIGGSEGLPPEQLGQAMGQQILDRIVKQAKAKQKDKLMGQAKEKLLEKLDSKDGEKLKGLLNKFGS</sequence>
<evidence type="ECO:0000313" key="2">
    <source>
        <dbReference type="Proteomes" id="UP001163739"/>
    </source>
</evidence>
<dbReference type="EMBL" id="CP100390">
    <property type="protein sequence ID" value="UZE96803.1"/>
    <property type="molecule type" value="Genomic_DNA"/>
</dbReference>
<accession>A0ABY6N3V7</accession>
<reference evidence="1" key="1">
    <citation type="submission" date="2022-06" db="EMBL/GenBank/DDBJ databases">
        <title>Alkalimarinus sp. nov., isolated from gut of a Alitta virens.</title>
        <authorList>
            <person name="Yang A.I."/>
            <person name="Shin N.-R."/>
        </authorList>
    </citation>
    <scope>NUCLEOTIDE SEQUENCE</scope>
    <source>
        <strain evidence="1">A2M4</strain>
    </source>
</reference>
<name>A0ABY6N3V7_9ALTE</name>
<proteinExistence type="predicted"/>
<keyword evidence="2" id="KW-1185">Reference proteome</keyword>
<evidence type="ECO:0008006" key="3">
    <source>
        <dbReference type="Google" id="ProtNLM"/>
    </source>
</evidence>
<protein>
    <recommendedName>
        <fullName evidence="3">AsmA domain-containing protein</fullName>
    </recommendedName>
</protein>
<dbReference type="Proteomes" id="UP001163739">
    <property type="component" value="Chromosome"/>
</dbReference>
<evidence type="ECO:0000313" key="1">
    <source>
        <dbReference type="EMBL" id="UZE96803.1"/>
    </source>
</evidence>
<dbReference type="RefSeq" id="WP_265048288.1">
    <property type="nucleotide sequence ID" value="NZ_CP100390.1"/>
</dbReference>
<organism evidence="1 2">
    <name type="scientific">Alkalimarinus alittae</name>
    <dbReference type="NCBI Taxonomy" id="2961619"/>
    <lineage>
        <taxon>Bacteria</taxon>
        <taxon>Pseudomonadati</taxon>
        <taxon>Pseudomonadota</taxon>
        <taxon>Gammaproteobacteria</taxon>
        <taxon>Alteromonadales</taxon>
        <taxon>Alteromonadaceae</taxon>
        <taxon>Alkalimarinus</taxon>
    </lineage>
</organism>
<gene>
    <name evidence="1" type="ORF">NKI27_03360</name>
</gene>